<comment type="caution">
    <text evidence="2">The sequence shown here is derived from an EMBL/GenBank/DDBJ whole genome shotgun (WGS) entry which is preliminary data.</text>
</comment>
<reference evidence="2 3" key="1">
    <citation type="submission" date="2015-10" db="EMBL/GenBank/DDBJ databases">
        <authorList>
            <person name="Gilbert D.G."/>
        </authorList>
    </citation>
    <scope>NUCLEOTIDE SEQUENCE [LARGE SCALE GENOMIC DNA]</scope>
    <source>
        <strain evidence="2 3">NRRL B-16712</strain>
    </source>
</reference>
<dbReference type="InterPro" id="IPR005149">
    <property type="entry name" value="Tscrpt_reg_PadR_N"/>
</dbReference>
<name>A0A101JQG3_9ACTN</name>
<dbReference type="InterPro" id="IPR036390">
    <property type="entry name" value="WH_DNA-bd_sf"/>
</dbReference>
<proteinExistence type="predicted"/>
<dbReference type="InterPro" id="IPR036388">
    <property type="entry name" value="WH-like_DNA-bd_sf"/>
</dbReference>
<dbReference type="InterPro" id="IPR052509">
    <property type="entry name" value="Metal_resp_DNA-bind_regulator"/>
</dbReference>
<dbReference type="SUPFAM" id="SSF46785">
    <property type="entry name" value="Winged helix' DNA-binding domain"/>
    <property type="match status" value="1"/>
</dbReference>
<dbReference type="AlphaFoldDB" id="A0A101JQG3"/>
<organism evidence="2 3">
    <name type="scientific">Actinoplanes awajinensis subsp. mycoplanecinus</name>
    <dbReference type="NCBI Taxonomy" id="135947"/>
    <lineage>
        <taxon>Bacteria</taxon>
        <taxon>Bacillati</taxon>
        <taxon>Actinomycetota</taxon>
        <taxon>Actinomycetes</taxon>
        <taxon>Micromonosporales</taxon>
        <taxon>Micromonosporaceae</taxon>
        <taxon>Actinoplanes</taxon>
    </lineage>
</organism>
<gene>
    <name evidence="2" type="ORF">ADL15_24835</name>
</gene>
<dbReference type="OrthoDB" id="8443918at2"/>
<dbReference type="Proteomes" id="UP000053244">
    <property type="component" value="Unassembled WGS sequence"/>
</dbReference>
<evidence type="ECO:0000313" key="2">
    <source>
        <dbReference type="EMBL" id="KUL30546.1"/>
    </source>
</evidence>
<sequence length="185" mass="19807">MPLDASRNSLVLPILGFLGERPAHAYDLATRLQERYAHLTATRSTVTTLLKSLHRNGLVSAREPGQVGNRPPRTEYELTARGISGFRAKLESGLRDSPVASIDFALAVAYLGSLPADQAVVLLTARAERLAAEQAGLPSGSGAMAELHTLEHGYWSGLVSAELAWIAALVERIRSAELAWAAQPS</sequence>
<dbReference type="RefSeq" id="WP_067695911.1">
    <property type="nucleotide sequence ID" value="NZ_LLZH01000246.1"/>
</dbReference>
<dbReference type="Pfam" id="PF03551">
    <property type="entry name" value="PadR"/>
    <property type="match status" value="1"/>
</dbReference>
<evidence type="ECO:0000313" key="3">
    <source>
        <dbReference type="Proteomes" id="UP000053244"/>
    </source>
</evidence>
<accession>A0A101JQG3</accession>
<dbReference type="PANTHER" id="PTHR33169">
    <property type="entry name" value="PADR-FAMILY TRANSCRIPTIONAL REGULATOR"/>
    <property type="match status" value="1"/>
</dbReference>
<evidence type="ECO:0000259" key="1">
    <source>
        <dbReference type="Pfam" id="PF03551"/>
    </source>
</evidence>
<protein>
    <submittedName>
        <fullName evidence="2">PadR family transcriptional regulator</fullName>
    </submittedName>
</protein>
<dbReference type="PANTHER" id="PTHR33169:SF14">
    <property type="entry name" value="TRANSCRIPTIONAL REGULATOR RV3488"/>
    <property type="match status" value="1"/>
</dbReference>
<dbReference type="EMBL" id="LLZH01000246">
    <property type="protein sequence ID" value="KUL30546.1"/>
    <property type="molecule type" value="Genomic_DNA"/>
</dbReference>
<feature type="domain" description="Transcription regulator PadR N-terminal" evidence="1">
    <location>
        <begin position="14"/>
        <end position="83"/>
    </location>
</feature>
<dbReference type="Gene3D" id="1.10.10.10">
    <property type="entry name" value="Winged helix-like DNA-binding domain superfamily/Winged helix DNA-binding domain"/>
    <property type="match status" value="1"/>
</dbReference>
<keyword evidence="3" id="KW-1185">Reference proteome</keyword>